<keyword evidence="3" id="KW-1185">Reference proteome</keyword>
<dbReference type="AlphaFoldDB" id="A0A8J3ZBJ9"/>
<proteinExistence type="predicted"/>
<dbReference type="Gene3D" id="3.10.620.30">
    <property type="match status" value="1"/>
</dbReference>
<evidence type="ECO:0000313" key="3">
    <source>
        <dbReference type="Proteomes" id="UP000612585"/>
    </source>
</evidence>
<dbReference type="EMBL" id="BOPG01000059">
    <property type="protein sequence ID" value="GIJ60797.1"/>
    <property type="molecule type" value="Genomic_DNA"/>
</dbReference>
<dbReference type="Pfam" id="PF01841">
    <property type="entry name" value="Transglut_core"/>
    <property type="match status" value="1"/>
</dbReference>
<protein>
    <recommendedName>
        <fullName evidence="1">Transglutaminase-like domain-containing protein</fullName>
    </recommendedName>
</protein>
<dbReference type="InterPro" id="IPR038765">
    <property type="entry name" value="Papain-like_cys_pep_sf"/>
</dbReference>
<sequence>MYVEPGVMTSLGRFAPQLTGLPAAPAELAAIGHGLLIHEHIAPNYGVELSEHERRSVHLRRIEQVLEHALSIDPAPLTTARPPAKRAPGNCRHFTVLLVALLRAQGVPARARCGFGMYFRAGRGEDHWVAEYWNAAESRWVLVDGQLDAKQREMFGIGFDVLDVPRDGFLVAADAWQRCRARSADPDTFGLSFLNEAGYWWIAANMMRDAAALENVEVLPWDLWGAMPEPDDAVDMELFDELAAATIDPDSTVDTRRRLMEDERLRVPSKVRNAARQVLEDL</sequence>
<dbReference type="InterPro" id="IPR002931">
    <property type="entry name" value="Transglutaminase-like"/>
</dbReference>
<organism evidence="2 3">
    <name type="scientific">Virgisporangium aurantiacum</name>
    <dbReference type="NCBI Taxonomy" id="175570"/>
    <lineage>
        <taxon>Bacteria</taxon>
        <taxon>Bacillati</taxon>
        <taxon>Actinomycetota</taxon>
        <taxon>Actinomycetes</taxon>
        <taxon>Micromonosporales</taxon>
        <taxon>Micromonosporaceae</taxon>
        <taxon>Virgisporangium</taxon>
    </lineage>
</organism>
<gene>
    <name evidence="2" type="ORF">Vau01_083130</name>
</gene>
<evidence type="ECO:0000313" key="2">
    <source>
        <dbReference type="EMBL" id="GIJ60797.1"/>
    </source>
</evidence>
<reference evidence="2" key="1">
    <citation type="submission" date="2021-01" db="EMBL/GenBank/DDBJ databases">
        <title>Whole genome shotgun sequence of Virgisporangium aurantiacum NBRC 16421.</title>
        <authorList>
            <person name="Komaki H."/>
            <person name="Tamura T."/>
        </authorList>
    </citation>
    <scope>NUCLEOTIDE SEQUENCE</scope>
    <source>
        <strain evidence="2">NBRC 16421</strain>
    </source>
</reference>
<accession>A0A8J3ZBJ9</accession>
<dbReference type="SUPFAM" id="SSF54001">
    <property type="entry name" value="Cysteine proteinases"/>
    <property type="match status" value="1"/>
</dbReference>
<dbReference type="Proteomes" id="UP000612585">
    <property type="component" value="Unassembled WGS sequence"/>
</dbReference>
<comment type="caution">
    <text evidence="2">The sequence shown here is derived from an EMBL/GenBank/DDBJ whole genome shotgun (WGS) entry which is preliminary data.</text>
</comment>
<name>A0A8J3ZBJ9_9ACTN</name>
<evidence type="ECO:0000259" key="1">
    <source>
        <dbReference type="Pfam" id="PF01841"/>
    </source>
</evidence>
<feature type="domain" description="Transglutaminase-like" evidence="1">
    <location>
        <begin position="83"/>
        <end position="144"/>
    </location>
</feature>